<evidence type="ECO:0000313" key="3">
    <source>
        <dbReference type="Proteomes" id="UP000028839"/>
    </source>
</evidence>
<sequence length="68" mass="7746">MVVKPKGHKTPRGAAQVKCAKLFLRRKTGLQNTTPLFQYLKAFTGKMNHHPRSMRVRQAPVNHHKGSK</sequence>
<accession>A0A0E2Z898</accession>
<dbReference type="Proteomes" id="UP000028839">
    <property type="component" value="Unassembled WGS sequence"/>
</dbReference>
<proteinExistence type="predicted"/>
<protein>
    <submittedName>
        <fullName evidence="2">Uncharacterized protein</fullName>
    </submittedName>
</protein>
<evidence type="ECO:0000313" key="2">
    <source>
        <dbReference type="EMBL" id="KFI19825.1"/>
    </source>
</evidence>
<feature type="region of interest" description="Disordered" evidence="1">
    <location>
        <begin position="48"/>
        <end position="68"/>
    </location>
</feature>
<name>A0A0E2Z898_9GAMM</name>
<gene>
    <name evidence="2" type="ORF">IB75_06455</name>
</gene>
<organism evidence="2 3">
    <name type="scientific">Nitrosococcus oceani C-27</name>
    <dbReference type="NCBI Taxonomy" id="314279"/>
    <lineage>
        <taxon>Bacteria</taxon>
        <taxon>Pseudomonadati</taxon>
        <taxon>Pseudomonadota</taxon>
        <taxon>Gammaproteobacteria</taxon>
        <taxon>Chromatiales</taxon>
        <taxon>Chromatiaceae</taxon>
        <taxon>Nitrosococcus</taxon>
    </lineage>
</organism>
<dbReference type="AlphaFoldDB" id="A0A0E2Z898"/>
<dbReference type="HOGENOM" id="CLU_2789714_0_0_6"/>
<reference evidence="2 3" key="1">
    <citation type="submission" date="2014-07" db="EMBL/GenBank/DDBJ databases">
        <title>Comparative analysis of Nitrosococcus oceani genome inventories of strains from Pacific and Atlantic gyres.</title>
        <authorList>
            <person name="Lim C.K."/>
            <person name="Wang L."/>
            <person name="Sayavedra-Soto L.A."/>
            <person name="Klotz M.G."/>
        </authorList>
    </citation>
    <scope>NUCLEOTIDE SEQUENCE [LARGE SCALE GENOMIC DNA]</scope>
    <source>
        <strain evidence="2 3">C-27</strain>
    </source>
</reference>
<comment type="caution">
    <text evidence="2">The sequence shown here is derived from an EMBL/GenBank/DDBJ whole genome shotgun (WGS) entry which is preliminary data.</text>
</comment>
<evidence type="ECO:0000256" key="1">
    <source>
        <dbReference type="SAM" id="MobiDB-lite"/>
    </source>
</evidence>
<dbReference type="EMBL" id="JPGN01000036">
    <property type="protein sequence ID" value="KFI19825.1"/>
    <property type="molecule type" value="Genomic_DNA"/>
</dbReference>